<dbReference type="GO" id="GO:0008137">
    <property type="term" value="F:NADH dehydrogenase (ubiquinone) activity"/>
    <property type="evidence" value="ECO:0007669"/>
    <property type="project" value="InterPro"/>
</dbReference>
<feature type="transmembrane region" description="Helical" evidence="7">
    <location>
        <begin position="6"/>
        <end position="25"/>
    </location>
</feature>
<evidence type="ECO:0000256" key="2">
    <source>
        <dbReference type="ARBA" id="ARBA00009025"/>
    </source>
</evidence>
<feature type="transmembrane region" description="Helical" evidence="7">
    <location>
        <begin position="229"/>
        <end position="248"/>
    </location>
</feature>
<feature type="transmembrane region" description="Helical" evidence="7">
    <location>
        <begin position="108"/>
        <end position="125"/>
    </location>
</feature>
<dbReference type="Pfam" id="PF00361">
    <property type="entry name" value="Proton_antipo_M"/>
    <property type="match status" value="1"/>
</dbReference>
<proteinExistence type="inferred from homology"/>
<protein>
    <submittedName>
        <fullName evidence="9">NADH-quinone oxidoreductase subunit M</fullName>
    </submittedName>
</protein>
<dbReference type="InterPro" id="IPR010227">
    <property type="entry name" value="NADH_Q_OxRdtase_chainM/4"/>
</dbReference>
<dbReference type="GO" id="GO:0015990">
    <property type="term" value="P:electron transport coupled proton transport"/>
    <property type="evidence" value="ECO:0007669"/>
    <property type="project" value="TreeGrafter"/>
</dbReference>
<dbReference type="GO" id="GO:0016020">
    <property type="term" value="C:membrane"/>
    <property type="evidence" value="ECO:0007669"/>
    <property type="project" value="UniProtKB-SubCell"/>
</dbReference>
<evidence type="ECO:0000259" key="8">
    <source>
        <dbReference type="Pfam" id="PF00361"/>
    </source>
</evidence>
<dbReference type="GO" id="GO:0048039">
    <property type="term" value="F:ubiquinone binding"/>
    <property type="evidence" value="ECO:0007669"/>
    <property type="project" value="TreeGrafter"/>
</dbReference>
<evidence type="ECO:0000256" key="6">
    <source>
        <dbReference type="RuleBase" id="RU000320"/>
    </source>
</evidence>
<dbReference type="GO" id="GO:0012505">
    <property type="term" value="C:endomembrane system"/>
    <property type="evidence" value="ECO:0007669"/>
    <property type="project" value="UniProtKB-SubCell"/>
</dbReference>
<reference evidence="9 10" key="2">
    <citation type="submission" date="2019-07" db="EMBL/GenBank/DDBJ databases">
        <title>Helicobacter labacensis sp. nov., Helicobacter mehlei sp. nov. and Helicobacter vulpis sp. nov., isolated from gastric mucosa of red fox (Vulpis vulpis).</title>
        <authorList>
            <person name="Kusar D."/>
            <person name="Gruntar I."/>
            <person name="Pate M."/>
            <person name="Zajc U."/>
            <person name="Ocepek M."/>
        </authorList>
    </citation>
    <scope>NUCLEOTIDE SEQUENCE [LARGE SCALE GENOMIC DNA]</scope>
    <source>
        <strain evidence="9 10">L8b</strain>
    </source>
</reference>
<dbReference type="PRINTS" id="PR01437">
    <property type="entry name" value="NUOXDRDTASE4"/>
</dbReference>
<evidence type="ECO:0000256" key="1">
    <source>
        <dbReference type="ARBA" id="ARBA00004127"/>
    </source>
</evidence>
<comment type="similarity">
    <text evidence="2">Belongs to the complex I subunit 4 family.</text>
</comment>
<dbReference type="AlphaFoldDB" id="A0A553UX22"/>
<keyword evidence="5 7" id="KW-0472">Membrane</keyword>
<dbReference type="NCBIfam" id="TIGR01972">
    <property type="entry name" value="NDH_I_M"/>
    <property type="match status" value="1"/>
</dbReference>
<feature type="transmembrane region" description="Helical" evidence="7">
    <location>
        <begin position="255"/>
        <end position="274"/>
    </location>
</feature>
<reference evidence="9 10" key="3">
    <citation type="submission" date="2019-07" db="EMBL/GenBank/DDBJ databases">
        <authorList>
            <person name="Papic B."/>
        </authorList>
    </citation>
    <scope>NUCLEOTIDE SEQUENCE [LARGE SCALE GENOMIC DNA]</scope>
    <source>
        <strain evidence="9 10">L8b</strain>
    </source>
</reference>
<gene>
    <name evidence="9" type="ORF">FNE76_04060</name>
</gene>
<dbReference type="EMBL" id="VKGC01000007">
    <property type="protein sequence ID" value="TSA84749.1"/>
    <property type="molecule type" value="Genomic_DNA"/>
</dbReference>
<feature type="transmembrane region" description="Helical" evidence="7">
    <location>
        <begin position="72"/>
        <end position="101"/>
    </location>
</feature>
<dbReference type="RefSeq" id="WP_120955742.1">
    <property type="nucleotide sequence ID" value="NZ_QXQP01000009.1"/>
</dbReference>
<comment type="caution">
    <text evidence="9">The sequence shown here is derived from an EMBL/GenBank/DDBJ whole genome shotgun (WGS) entry which is preliminary data.</text>
</comment>
<name>A0A553UX22_9HELI</name>
<dbReference type="PANTHER" id="PTHR43507">
    <property type="entry name" value="NADH-UBIQUINONE OXIDOREDUCTASE CHAIN 4"/>
    <property type="match status" value="1"/>
</dbReference>
<dbReference type="Proteomes" id="UP000319322">
    <property type="component" value="Unassembled WGS sequence"/>
</dbReference>
<dbReference type="GO" id="GO:0042773">
    <property type="term" value="P:ATP synthesis coupled electron transport"/>
    <property type="evidence" value="ECO:0007669"/>
    <property type="project" value="InterPro"/>
</dbReference>
<feature type="domain" description="NADH:quinone oxidoreductase/Mrp antiporter transmembrane" evidence="8">
    <location>
        <begin position="125"/>
        <end position="436"/>
    </location>
</feature>
<feature type="transmembrane region" description="Helical" evidence="7">
    <location>
        <begin position="466"/>
        <end position="487"/>
    </location>
</feature>
<dbReference type="PANTHER" id="PTHR43507:SF1">
    <property type="entry name" value="NADH-UBIQUINONE OXIDOREDUCTASE CHAIN 4"/>
    <property type="match status" value="1"/>
</dbReference>
<evidence type="ECO:0000313" key="9">
    <source>
        <dbReference type="EMBL" id="TSA84749.1"/>
    </source>
</evidence>
<keyword evidence="10" id="KW-1185">Reference proteome</keyword>
<evidence type="ECO:0000256" key="4">
    <source>
        <dbReference type="ARBA" id="ARBA00022989"/>
    </source>
</evidence>
<feature type="transmembrane region" description="Helical" evidence="7">
    <location>
        <begin position="322"/>
        <end position="341"/>
    </location>
</feature>
<dbReference type="InterPro" id="IPR001750">
    <property type="entry name" value="ND/Mrp_TM"/>
</dbReference>
<dbReference type="OrthoDB" id="9805769at2"/>
<keyword evidence="4 7" id="KW-1133">Transmembrane helix</keyword>
<feature type="transmembrane region" description="Helical" evidence="7">
    <location>
        <begin position="422"/>
        <end position="445"/>
    </location>
</feature>
<feature type="transmembrane region" description="Helical" evidence="7">
    <location>
        <begin position="32"/>
        <end position="52"/>
    </location>
</feature>
<feature type="transmembrane region" description="Helical" evidence="7">
    <location>
        <begin position="131"/>
        <end position="149"/>
    </location>
</feature>
<dbReference type="InterPro" id="IPR003918">
    <property type="entry name" value="NADH_UbQ_OxRdtase"/>
</dbReference>
<reference evidence="10" key="1">
    <citation type="submission" date="2019-07" db="EMBL/GenBank/DDBJ databases">
        <title>Helicobacter labacensis sp. nov., Helicobacter mehlei sp. nov. and Helicobacter vulpis sp. nov., isolated from gastric mucosa of red fox (Vulpis vulpis).</title>
        <authorList>
            <person name="Papic B."/>
        </authorList>
    </citation>
    <scope>NUCLEOTIDE SEQUENCE [LARGE SCALE GENOMIC DNA]</scope>
    <source>
        <strain evidence="10">L8b</strain>
    </source>
</reference>
<sequence>MSSGSYLLNLLVFFPLLAALPMFKIGEQHARAYAVVVAGIELLLVLCLWFLFDSNTGNLQFQSNTDLLGNGLFLFILAVDGISLFLVILNALVIFLATLAVYENKKHMLLSLLLLEGILMGVFLAQTLLVFYVFWEVSLLPVLYMIGRFGVKDRVYSGLKFFIYTFLASLIMLVGFLYWAYASYLVVRSGATPFSDAVWGSIWGSNAIWGMTFSDFAKMSAYIPLQTQFWVFLALFAGIAVKIPIFPFHSWMPHAYGNAPIVGSVVLSALLLKMGTYALVRLLLPLLPHLLPQFLLPLSLLALCMVIYAGILACVQTEMKRLIAYSSMSHMGVALLGLYALNVEGVGGAIFTMFSHGLVSAGLFMLVGMLYQRSQSSKIVAYQGVAHSMPAFATCFMFVLLANVGMPLTSGFVGEFLSLLGFFNVSPLITLLAGSTIILSAIYMLNLYRKVFLGVPNRRSQALKDLCGREKFILATLIVAILFFGIYPKPILTPIEKSVQVLLNTAQPLKDQ</sequence>
<evidence type="ECO:0000256" key="7">
    <source>
        <dbReference type="SAM" id="Phobius"/>
    </source>
</evidence>
<feature type="transmembrane region" description="Helical" evidence="7">
    <location>
        <begin position="161"/>
        <end position="181"/>
    </location>
</feature>
<feature type="transmembrane region" description="Helical" evidence="7">
    <location>
        <begin position="347"/>
        <end position="367"/>
    </location>
</feature>
<evidence type="ECO:0000256" key="3">
    <source>
        <dbReference type="ARBA" id="ARBA00022692"/>
    </source>
</evidence>
<evidence type="ECO:0000313" key="10">
    <source>
        <dbReference type="Proteomes" id="UP000319322"/>
    </source>
</evidence>
<evidence type="ECO:0000256" key="5">
    <source>
        <dbReference type="ARBA" id="ARBA00023136"/>
    </source>
</evidence>
<keyword evidence="3 6" id="KW-0812">Transmembrane</keyword>
<feature type="transmembrane region" description="Helical" evidence="7">
    <location>
        <begin position="294"/>
        <end position="315"/>
    </location>
</feature>
<accession>A0A553UX22</accession>
<organism evidence="9 10">
    <name type="scientific">Helicobacter mehlei</name>
    <dbReference type="NCBI Taxonomy" id="2316080"/>
    <lineage>
        <taxon>Bacteria</taxon>
        <taxon>Pseudomonadati</taxon>
        <taxon>Campylobacterota</taxon>
        <taxon>Epsilonproteobacteria</taxon>
        <taxon>Campylobacterales</taxon>
        <taxon>Helicobacteraceae</taxon>
        <taxon>Helicobacter</taxon>
    </lineage>
</organism>
<dbReference type="GO" id="GO:0003954">
    <property type="term" value="F:NADH dehydrogenase activity"/>
    <property type="evidence" value="ECO:0007669"/>
    <property type="project" value="TreeGrafter"/>
</dbReference>
<comment type="subcellular location">
    <subcellularLocation>
        <location evidence="1">Endomembrane system</location>
        <topology evidence="1">Multi-pass membrane protein</topology>
    </subcellularLocation>
    <subcellularLocation>
        <location evidence="6">Membrane</location>
        <topology evidence="6">Multi-pass membrane protein</topology>
    </subcellularLocation>
</comment>
<feature type="transmembrane region" description="Helical" evidence="7">
    <location>
        <begin position="379"/>
        <end position="402"/>
    </location>
</feature>